<evidence type="ECO:0000313" key="6">
    <source>
        <dbReference type="EMBL" id="SKB84581.1"/>
    </source>
</evidence>
<evidence type="ECO:0000256" key="1">
    <source>
        <dbReference type="ARBA" id="ARBA00022630"/>
    </source>
</evidence>
<evidence type="ECO:0000256" key="2">
    <source>
        <dbReference type="ARBA" id="ARBA00022643"/>
    </source>
</evidence>
<keyword evidence="2" id="KW-0288">FMN</keyword>
<dbReference type="InterPro" id="IPR023936">
    <property type="entry name" value="RutE-like"/>
</dbReference>
<dbReference type="CDD" id="cd02148">
    <property type="entry name" value="RutE-like"/>
    <property type="match status" value="1"/>
</dbReference>
<keyword evidence="1" id="KW-0285">Flavoprotein</keyword>
<reference evidence="7" key="1">
    <citation type="submission" date="2017-02" db="EMBL/GenBank/DDBJ databases">
        <authorList>
            <person name="Varghese N."/>
            <person name="Submissions S."/>
        </authorList>
    </citation>
    <scope>NUCLEOTIDE SEQUENCE [LARGE SCALE GENOMIC DNA]</scope>
    <source>
        <strain evidence="7">UM2</strain>
    </source>
</reference>
<evidence type="ECO:0000259" key="5">
    <source>
        <dbReference type="Pfam" id="PF00881"/>
    </source>
</evidence>
<dbReference type="GO" id="GO:0016491">
    <property type="term" value="F:oxidoreductase activity"/>
    <property type="evidence" value="ECO:0007669"/>
    <property type="project" value="UniProtKB-KW"/>
</dbReference>
<dbReference type="Gene3D" id="3.40.109.10">
    <property type="entry name" value="NADH Oxidase"/>
    <property type="match status" value="1"/>
</dbReference>
<dbReference type="STRING" id="439228.SAMN06295920_10763"/>
<dbReference type="Proteomes" id="UP000189818">
    <property type="component" value="Unassembled WGS sequence"/>
</dbReference>
<accession>A0A1T5EKV8</accession>
<dbReference type="AlphaFoldDB" id="A0A1T5EKV8"/>
<evidence type="ECO:0000256" key="3">
    <source>
        <dbReference type="ARBA" id="ARBA00022857"/>
    </source>
</evidence>
<evidence type="ECO:0000256" key="4">
    <source>
        <dbReference type="ARBA" id="ARBA00023002"/>
    </source>
</evidence>
<keyword evidence="3" id="KW-0521">NADP</keyword>
<dbReference type="RefSeq" id="WP_079649164.1">
    <property type="nucleotide sequence ID" value="NZ_FUYM01000007.1"/>
</dbReference>
<dbReference type="Pfam" id="PF00881">
    <property type="entry name" value="Nitroreductase"/>
    <property type="match status" value="1"/>
</dbReference>
<organism evidence="6 7">
    <name type="scientific">Rhizorhabdus histidinilytica</name>
    <dbReference type="NCBI Taxonomy" id="439228"/>
    <lineage>
        <taxon>Bacteria</taxon>
        <taxon>Pseudomonadati</taxon>
        <taxon>Pseudomonadota</taxon>
        <taxon>Alphaproteobacteria</taxon>
        <taxon>Sphingomonadales</taxon>
        <taxon>Sphingomonadaceae</taxon>
        <taxon>Rhizorhabdus</taxon>
    </lineage>
</organism>
<dbReference type="PANTHER" id="PTHR43543">
    <property type="entry name" value="MALONIC SEMIALDEHYDE REDUCTASE RUTE-RELATED"/>
    <property type="match status" value="1"/>
</dbReference>
<evidence type="ECO:0000313" key="7">
    <source>
        <dbReference type="Proteomes" id="UP000189818"/>
    </source>
</evidence>
<dbReference type="PANTHER" id="PTHR43543:SF1">
    <property type="entry name" value="MALONIC SEMIALDEHYDE REDUCTASE RUTE-RELATED"/>
    <property type="match status" value="1"/>
</dbReference>
<dbReference type="OrthoDB" id="9784375at2"/>
<dbReference type="EMBL" id="FUYM01000007">
    <property type="protein sequence ID" value="SKB84581.1"/>
    <property type="molecule type" value="Genomic_DNA"/>
</dbReference>
<gene>
    <name evidence="6" type="ORF">SAMN06295920_10763</name>
</gene>
<keyword evidence="7" id="KW-1185">Reference proteome</keyword>
<name>A0A1T5EKV8_9SPHN</name>
<protein>
    <recommendedName>
        <fullName evidence="5">Nitroreductase domain-containing protein</fullName>
    </recommendedName>
</protein>
<dbReference type="NCBIfam" id="NF003768">
    <property type="entry name" value="PRK05365.1"/>
    <property type="match status" value="1"/>
</dbReference>
<dbReference type="SUPFAM" id="SSF55469">
    <property type="entry name" value="FMN-dependent nitroreductase-like"/>
    <property type="match status" value="1"/>
</dbReference>
<dbReference type="InterPro" id="IPR029479">
    <property type="entry name" value="Nitroreductase"/>
</dbReference>
<keyword evidence="4" id="KW-0560">Oxidoreductase</keyword>
<proteinExistence type="predicted"/>
<dbReference type="InterPro" id="IPR050461">
    <property type="entry name" value="Nitroreductase_HadB/RutE"/>
</dbReference>
<feature type="domain" description="Nitroreductase" evidence="5">
    <location>
        <begin position="18"/>
        <end position="159"/>
    </location>
</feature>
<sequence>MSELALDDVKDRLFREARTANGYTDRAVTEDVLRALYDLYKWGPTSTNQQPLRVVWCIGETAKGRLADLCYPGNAEKVRGAPAVGVFGMDLDFLRHLPRLFPHVDARSWYGDDRKLIAESAFRNSTLQAGYLIVAARLLGLATNPMSGFDEEGVNAAFFPEGNVRVNFITTLGYGDPAAVHPRAPRFDFDEVSRII</sequence>
<dbReference type="InterPro" id="IPR000415">
    <property type="entry name" value="Nitroreductase-like"/>
</dbReference>